<dbReference type="InterPro" id="IPR001304">
    <property type="entry name" value="C-type_lectin-like"/>
</dbReference>
<keyword evidence="2" id="KW-0472">Membrane</keyword>
<comment type="subcellular location">
    <subcellularLocation>
        <location evidence="1">Cell membrane</location>
        <topology evidence="1">Single-pass type II membrane protein</topology>
    </subcellularLocation>
</comment>
<gene>
    <name evidence="5" type="primary">LOC108887590</name>
</gene>
<evidence type="ECO:0000256" key="2">
    <source>
        <dbReference type="SAM" id="Phobius"/>
    </source>
</evidence>
<dbReference type="PANTHER" id="PTHR45710">
    <property type="entry name" value="C-TYPE LECTIN DOMAIN-CONTAINING PROTEIN 180"/>
    <property type="match status" value="1"/>
</dbReference>
<dbReference type="InterPro" id="IPR050828">
    <property type="entry name" value="C-type_lectin/matrix_domain"/>
</dbReference>
<proteinExistence type="predicted"/>
<evidence type="ECO:0000259" key="3">
    <source>
        <dbReference type="PROSITE" id="PS50041"/>
    </source>
</evidence>
<dbReference type="KEGG" id="lcf:108887590"/>
<dbReference type="Proteomes" id="UP000694890">
    <property type="component" value="Linkage group LG3"/>
</dbReference>
<dbReference type="SUPFAM" id="SSF56436">
    <property type="entry name" value="C-type lectin-like"/>
    <property type="match status" value="1"/>
</dbReference>
<dbReference type="AlphaFoldDB" id="A0AAJ7PTX3"/>
<dbReference type="InterPro" id="IPR016187">
    <property type="entry name" value="CTDL_fold"/>
</dbReference>
<name>A0AAJ7PTX3_LATCA</name>
<dbReference type="GO" id="GO:0005886">
    <property type="term" value="C:plasma membrane"/>
    <property type="evidence" value="ECO:0007669"/>
    <property type="project" value="UniProtKB-SubCell"/>
</dbReference>
<dbReference type="GeneID" id="108887590"/>
<dbReference type="Gene3D" id="3.10.100.10">
    <property type="entry name" value="Mannose-Binding Protein A, subunit A"/>
    <property type="match status" value="1"/>
</dbReference>
<protein>
    <submittedName>
        <fullName evidence="5">CD209 antigen-like protein E isoform X1</fullName>
    </submittedName>
</protein>
<sequence>MSSNIYENPNLTMNVRYSKGAGEDRGEREERVVDIYESINLPTEDGGEHIQKLLPAVQRNPFRTAALVLGLLCILLLAGIAVLSKLYITVILEKEKLSIINEQLNNNLRSNNQCQTEGWKQFGCSCYYISTDMKSWNDSKTDCEKRGAKLVIIKNREEQDFLTQMNKYGTSWIGLESKKTSSWPDKWEWMWVDGSKPQYQGWTVGVSVMPVNRSTAYINLQGTWMHTNNGSKQWICEKQIKELSW</sequence>
<reference evidence="5" key="1">
    <citation type="submission" date="2025-08" db="UniProtKB">
        <authorList>
            <consortium name="RefSeq"/>
        </authorList>
    </citation>
    <scope>IDENTIFICATION</scope>
    <source>
        <tissue evidence="5">Brain</tissue>
    </source>
</reference>
<keyword evidence="2" id="KW-0812">Transmembrane</keyword>
<dbReference type="Pfam" id="PF00059">
    <property type="entry name" value="Lectin_C"/>
    <property type="match status" value="1"/>
</dbReference>
<dbReference type="SMART" id="SM00034">
    <property type="entry name" value="CLECT"/>
    <property type="match status" value="1"/>
</dbReference>
<accession>A0AAJ7PTX3</accession>
<dbReference type="RefSeq" id="XP_018538567.1">
    <property type="nucleotide sequence ID" value="XM_018683051.2"/>
</dbReference>
<dbReference type="InterPro" id="IPR016186">
    <property type="entry name" value="C-type_lectin-like/link_sf"/>
</dbReference>
<evidence type="ECO:0000313" key="5">
    <source>
        <dbReference type="RefSeq" id="XP_018538567.1"/>
    </source>
</evidence>
<feature type="transmembrane region" description="Helical" evidence="2">
    <location>
        <begin position="65"/>
        <end position="88"/>
    </location>
</feature>
<organism evidence="4 5">
    <name type="scientific">Lates calcarifer</name>
    <name type="common">Barramundi</name>
    <name type="synonym">Holocentrus calcarifer</name>
    <dbReference type="NCBI Taxonomy" id="8187"/>
    <lineage>
        <taxon>Eukaryota</taxon>
        <taxon>Metazoa</taxon>
        <taxon>Chordata</taxon>
        <taxon>Craniata</taxon>
        <taxon>Vertebrata</taxon>
        <taxon>Euteleostomi</taxon>
        <taxon>Actinopterygii</taxon>
        <taxon>Neopterygii</taxon>
        <taxon>Teleostei</taxon>
        <taxon>Neoteleostei</taxon>
        <taxon>Acanthomorphata</taxon>
        <taxon>Carangaria</taxon>
        <taxon>Carangaria incertae sedis</taxon>
        <taxon>Centropomidae</taxon>
        <taxon>Lates</taxon>
    </lineage>
</organism>
<evidence type="ECO:0000256" key="1">
    <source>
        <dbReference type="ARBA" id="ARBA00004401"/>
    </source>
</evidence>
<dbReference type="PANTHER" id="PTHR45710:SF8">
    <property type="entry name" value="RERATING FAMILY MEMBER 4"/>
    <property type="match status" value="1"/>
</dbReference>
<feature type="domain" description="C-type lectin" evidence="3">
    <location>
        <begin position="122"/>
        <end position="224"/>
    </location>
</feature>
<keyword evidence="2" id="KW-1133">Transmembrane helix</keyword>
<dbReference type="PROSITE" id="PS50041">
    <property type="entry name" value="C_TYPE_LECTIN_2"/>
    <property type="match status" value="1"/>
</dbReference>
<evidence type="ECO:0000313" key="4">
    <source>
        <dbReference type="Proteomes" id="UP000694890"/>
    </source>
</evidence>